<protein>
    <recommendedName>
        <fullName evidence="2">Nudix hydrolase domain-containing protein</fullName>
    </recommendedName>
</protein>
<proteinExistence type="predicted"/>
<reference evidence="3 4" key="1">
    <citation type="journal article" date="2016" name="Nat. Commun.">
        <title>Thousands of microbial genomes shed light on interconnected biogeochemical processes in an aquifer system.</title>
        <authorList>
            <person name="Anantharaman K."/>
            <person name="Brown C.T."/>
            <person name="Hug L.A."/>
            <person name="Sharon I."/>
            <person name="Castelle C.J."/>
            <person name="Probst A.J."/>
            <person name="Thomas B.C."/>
            <person name="Singh A."/>
            <person name="Wilkins M.J."/>
            <person name="Karaoz U."/>
            <person name="Brodie E.L."/>
            <person name="Williams K.H."/>
            <person name="Hubbard S.S."/>
            <person name="Banfield J.F."/>
        </authorList>
    </citation>
    <scope>NUCLEOTIDE SEQUENCE [LARGE SCALE GENOMIC DNA]</scope>
</reference>
<feature type="domain" description="Nudix hydrolase" evidence="2">
    <location>
        <begin position="3"/>
        <end position="157"/>
    </location>
</feature>
<gene>
    <name evidence="3" type="ORF">A3F25_01585</name>
</gene>
<dbReference type="Pfam" id="PF00293">
    <property type="entry name" value="NUDIX"/>
    <property type="match status" value="1"/>
</dbReference>
<dbReference type="Proteomes" id="UP000177478">
    <property type="component" value="Unassembled WGS sequence"/>
</dbReference>
<dbReference type="InterPro" id="IPR015797">
    <property type="entry name" value="NUDIX_hydrolase-like_dom_sf"/>
</dbReference>
<dbReference type="AlphaFoldDB" id="A0A1F8G791"/>
<dbReference type="GO" id="GO:0016787">
    <property type="term" value="F:hydrolase activity"/>
    <property type="evidence" value="ECO:0007669"/>
    <property type="project" value="UniProtKB-KW"/>
</dbReference>
<evidence type="ECO:0000256" key="1">
    <source>
        <dbReference type="ARBA" id="ARBA00022801"/>
    </source>
</evidence>
<dbReference type="PROSITE" id="PS51462">
    <property type="entry name" value="NUDIX"/>
    <property type="match status" value="1"/>
</dbReference>
<dbReference type="InterPro" id="IPR000086">
    <property type="entry name" value="NUDIX_hydrolase_dom"/>
</dbReference>
<dbReference type="SUPFAM" id="SSF55811">
    <property type="entry name" value="Nudix"/>
    <property type="match status" value="1"/>
</dbReference>
<name>A0A1F8G791_9BACT</name>
<evidence type="ECO:0000259" key="2">
    <source>
        <dbReference type="PROSITE" id="PS51462"/>
    </source>
</evidence>
<accession>A0A1F8G791</accession>
<keyword evidence="1" id="KW-0378">Hydrolase</keyword>
<dbReference type="Gene3D" id="3.90.79.10">
    <property type="entry name" value="Nucleoside Triphosphate Pyrophosphohydrolase"/>
    <property type="match status" value="1"/>
</dbReference>
<dbReference type="InterPro" id="IPR020084">
    <property type="entry name" value="NUDIX_hydrolase_CS"/>
</dbReference>
<comment type="caution">
    <text evidence="3">The sequence shown here is derived from an EMBL/GenBank/DDBJ whole genome shotgun (WGS) entry which is preliminary data.</text>
</comment>
<evidence type="ECO:0000313" key="4">
    <source>
        <dbReference type="Proteomes" id="UP000177478"/>
    </source>
</evidence>
<sequence>MNTATLIVSAILVKKTSNSCLIYTQTRWKPSVSPNYSGLIEIPAGVINAYENIYEALGREIKEECGMEIVKIVGDWKSEIEMPRNQDKTFAFRPFICQQALQTNDGLPWIGFVFVCEVQGEPQLDPTEAKDPRWLSVTDLKELITVSPEKIFPVQLPVLKYFTESIENGQLKI</sequence>
<dbReference type="PROSITE" id="PS00893">
    <property type="entry name" value="NUDIX_BOX"/>
    <property type="match status" value="1"/>
</dbReference>
<evidence type="ECO:0000313" key="3">
    <source>
        <dbReference type="EMBL" id="OGN20596.1"/>
    </source>
</evidence>
<dbReference type="CDD" id="cd02883">
    <property type="entry name" value="NUDIX_Hydrolase"/>
    <property type="match status" value="1"/>
</dbReference>
<dbReference type="EMBL" id="MGKD01000001">
    <property type="protein sequence ID" value="OGN20596.1"/>
    <property type="molecule type" value="Genomic_DNA"/>
</dbReference>
<organism evidence="3 4">
    <name type="scientific">Candidatus Yanofskybacteria bacterium RIFCSPHIGHO2_12_FULL_45_19b</name>
    <dbReference type="NCBI Taxonomy" id="1802689"/>
    <lineage>
        <taxon>Bacteria</taxon>
        <taxon>Candidatus Yanofskyibacteriota</taxon>
    </lineage>
</organism>
<dbReference type="STRING" id="1802689.A3F25_01585"/>